<evidence type="ECO:0000256" key="3">
    <source>
        <dbReference type="ARBA" id="ARBA00022679"/>
    </source>
</evidence>
<keyword evidence="3" id="KW-0808">Transferase</keyword>
<reference evidence="6 7" key="1">
    <citation type="submission" date="2018-08" db="EMBL/GenBank/DDBJ databases">
        <title>Recombination of ecologically and evolutionarily significant loci maintains genetic cohesion in the Pseudomonas syringae species complex.</title>
        <authorList>
            <person name="Dillon M."/>
            <person name="Thakur S."/>
            <person name="Almeida R.N.D."/>
            <person name="Weir B.S."/>
            <person name="Guttman D.S."/>
        </authorList>
    </citation>
    <scope>NUCLEOTIDE SEQUENCE [LARGE SCALE GENOMIC DNA]</scope>
    <source>
        <strain evidence="6 7">ICMP 3353</strain>
    </source>
</reference>
<dbReference type="Pfam" id="PF10672">
    <property type="entry name" value="Methyltrans_SAM"/>
    <property type="match status" value="1"/>
</dbReference>
<evidence type="ECO:0000256" key="2">
    <source>
        <dbReference type="ARBA" id="ARBA00022603"/>
    </source>
</evidence>
<protein>
    <recommendedName>
        <fullName evidence="5">S-adenosylmethionine-dependent methyltransferase domain-containing protein</fullName>
    </recommendedName>
</protein>
<dbReference type="PANTHER" id="PTHR43042:SF3">
    <property type="entry name" value="RIBOSOMAL RNA LARGE SUBUNIT METHYLTRANSFERASE YWBD-RELATED"/>
    <property type="match status" value="1"/>
</dbReference>
<comment type="caution">
    <text evidence="6">The sequence shown here is derived from an EMBL/GenBank/DDBJ whole genome shotgun (WGS) entry which is preliminary data.</text>
</comment>
<name>A0A3M4LSF4_PSECI</name>
<dbReference type="EMBL" id="RBRE01000060">
    <property type="protein sequence ID" value="RMQ44355.1"/>
    <property type="molecule type" value="Genomic_DNA"/>
</dbReference>
<gene>
    <name evidence="6" type="ORF">ALQ04_04914</name>
</gene>
<evidence type="ECO:0000313" key="6">
    <source>
        <dbReference type="EMBL" id="RMQ44355.1"/>
    </source>
</evidence>
<dbReference type="GO" id="GO:0006364">
    <property type="term" value="P:rRNA processing"/>
    <property type="evidence" value="ECO:0007669"/>
    <property type="project" value="UniProtKB-KW"/>
</dbReference>
<keyword evidence="1" id="KW-0698">rRNA processing</keyword>
<dbReference type="GO" id="GO:0032259">
    <property type="term" value="P:methylation"/>
    <property type="evidence" value="ECO:0007669"/>
    <property type="project" value="UniProtKB-KW"/>
</dbReference>
<keyword evidence="4" id="KW-0949">S-adenosyl-L-methionine</keyword>
<evidence type="ECO:0000313" key="7">
    <source>
        <dbReference type="Proteomes" id="UP000277236"/>
    </source>
</evidence>
<feature type="domain" description="S-adenosylmethionine-dependent methyltransferase" evidence="5">
    <location>
        <begin position="43"/>
        <end position="328"/>
    </location>
</feature>
<dbReference type="GO" id="GO:0008168">
    <property type="term" value="F:methyltransferase activity"/>
    <property type="evidence" value="ECO:0007669"/>
    <property type="project" value="UniProtKB-KW"/>
</dbReference>
<evidence type="ECO:0000256" key="1">
    <source>
        <dbReference type="ARBA" id="ARBA00022552"/>
    </source>
</evidence>
<dbReference type="InterPro" id="IPR019614">
    <property type="entry name" value="SAM-dep_methyl-trfase"/>
</dbReference>
<dbReference type="Proteomes" id="UP000277236">
    <property type="component" value="Unassembled WGS sequence"/>
</dbReference>
<dbReference type="SUPFAM" id="SSF53335">
    <property type="entry name" value="S-adenosyl-L-methionine-dependent methyltransferases"/>
    <property type="match status" value="1"/>
</dbReference>
<accession>A0A3M4LSF4</accession>
<dbReference type="AlphaFoldDB" id="A0A3M4LSF4"/>
<evidence type="ECO:0000256" key="4">
    <source>
        <dbReference type="ARBA" id="ARBA00022691"/>
    </source>
</evidence>
<evidence type="ECO:0000259" key="5">
    <source>
        <dbReference type="Pfam" id="PF10672"/>
    </source>
</evidence>
<keyword evidence="2" id="KW-0489">Methyltransferase</keyword>
<dbReference type="Gene3D" id="3.40.50.150">
    <property type="entry name" value="Vaccinia Virus protein VP39"/>
    <property type="match status" value="1"/>
</dbReference>
<proteinExistence type="predicted"/>
<sequence length="338" mass="38226">MRFQNAFTIRAPSLPTLVMTPDALATLQQHLLTALSSVPDETRRLFHGRGRVWAGLEHITVDWMQGVVLVSLFKEPLETELQALTRQLQELTHTAQWQQSLAHTLLLQHRYLPQSSVQWLLGEVTDEWVITENDLRYKIDFGKKQNSGLFLDMRYGREWVRSQAKGKRILNLFAYTCGFSVAAIAGGADHVVNLDMAKAALNRGRENHRLNGHDLSRVSFLGHDLFKSWAKVTRSGPYDLVIIDPPSFQKGSFMLDKDYQRVLRRLPELLTEDGMVLACMNDPAVGTDFLIRHTAVEAPGLRFEQRLENPPEFPDASLEGGLKALIFKADGEPRAGWA</sequence>
<organism evidence="6 7">
    <name type="scientific">Pseudomonas cichorii</name>
    <dbReference type="NCBI Taxonomy" id="36746"/>
    <lineage>
        <taxon>Bacteria</taxon>
        <taxon>Pseudomonadati</taxon>
        <taxon>Pseudomonadota</taxon>
        <taxon>Gammaproteobacteria</taxon>
        <taxon>Pseudomonadales</taxon>
        <taxon>Pseudomonadaceae</taxon>
        <taxon>Pseudomonas</taxon>
    </lineage>
</organism>
<dbReference type="CDD" id="cd02440">
    <property type="entry name" value="AdoMet_MTases"/>
    <property type="match status" value="1"/>
</dbReference>
<dbReference type="InterPro" id="IPR029063">
    <property type="entry name" value="SAM-dependent_MTases_sf"/>
</dbReference>
<dbReference type="PANTHER" id="PTHR43042">
    <property type="entry name" value="SAM-DEPENDENT METHYLTRANSFERASE"/>
    <property type="match status" value="1"/>
</dbReference>